<keyword evidence="9" id="KW-1185">Reference proteome</keyword>
<reference evidence="8 9" key="1">
    <citation type="journal article" date="2015" name="Environ. Microbiol.">
        <title>Metagenome sequence of Elaphomyces granulatus from sporocarp tissue reveals Ascomycota ectomycorrhizal fingerprints of genome expansion and a Proteobacteria-rich microbiome.</title>
        <authorList>
            <person name="Quandt C.A."/>
            <person name="Kohler A."/>
            <person name="Hesse C.N."/>
            <person name="Sharpton T.J."/>
            <person name="Martin F."/>
            <person name="Spatafora J.W."/>
        </authorList>
    </citation>
    <scope>NUCLEOTIDE SEQUENCE [LARGE SCALE GENOMIC DNA]</scope>
    <source>
        <strain evidence="8 9">OSC145934</strain>
    </source>
</reference>
<feature type="transmembrane region" description="Helical" evidence="6">
    <location>
        <begin position="297"/>
        <end position="317"/>
    </location>
</feature>
<dbReference type="GO" id="GO:0004930">
    <property type="term" value="F:G protein-coupled receptor activity"/>
    <property type="evidence" value="ECO:0007669"/>
    <property type="project" value="TreeGrafter"/>
</dbReference>
<feature type="transmembrane region" description="Helical" evidence="6">
    <location>
        <begin position="120"/>
        <end position="140"/>
    </location>
</feature>
<feature type="domain" description="G-protein coupled receptors family 2 profile 2" evidence="7">
    <location>
        <begin position="11"/>
        <end position="320"/>
    </location>
</feature>
<protein>
    <recommendedName>
        <fullName evidence="7">G-protein coupled receptors family 2 profile 2 domain-containing protein</fullName>
    </recommendedName>
</protein>
<dbReference type="GO" id="GO:0005886">
    <property type="term" value="C:plasma membrane"/>
    <property type="evidence" value="ECO:0007669"/>
    <property type="project" value="TreeGrafter"/>
</dbReference>
<evidence type="ECO:0000313" key="8">
    <source>
        <dbReference type="EMBL" id="OXV11876.1"/>
    </source>
</evidence>
<comment type="subcellular location">
    <subcellularLocation>
        <location evidence="1">Membrane</location>
        <topology evidence="1">Multi-pass membrane protein</topology>
    </subcellularLocation>
</comment>
<evidence type="ECO:0000256" key="2">
    <source>
        <dbReference type="ARBA" id="ARBA00022692"/>
    </source>
</evidence>
<feature type="compositionally biased region" description="Low complexity" evidence="5">
    <location>
        <begin position="331"/>
        <end position="341"/>
    </location>
</feature>
<dbReference type="GO" id="GO:0007189">
    <property type="term" value="P:adenylate cyclase-activating G protein-coupled receptor signaling pathway"/>
    <property type="evidence" value="ECO:0007669"/>
    <property type="project" value="TreeGrafter"/>
</dbReference>
<feature type="transmembrane region" description="Helical" evidence="6">
    <location>
        <begin position="258"/>
        <end position="277"/>
    </location>
</feature>
<feature type="transmembrane region" description="Helical" evidence="6">
    <location>
        <begin position="20"/>
        <end position="39"/>
    </location>
</feature>
<evidence type="ECO:0000256" key="6">
    <source>
        <dbReference type="SAM" id="Phobius"/>
    </source>
</evidence>
<feature type="transmembrane region" description="Helical" evidence="6">
    <location>
        <begin position="181"/>
        <end position="202"/>
    </location>
</feature>
<evidence type="ECO:0000256" key="5">
    <source>
        <dbReference type="SAM" id="MobiDB-lite"/>
    </source>
</evidence>
<dbReference type="Proteomes" id="UP000243515">
    <property type="component" value="Unassembled WGS sequence"/>
</dbReference>
<dbReference type="SUPFAM" id="SSF81321">
    <property type="entry name" value="Family A G protein-coupled receptor-like"/>
    <property type="match status" value="1"/>
</dbReference>
<dbReference type="PANTHER" id="PTHR23112">
    <property type="entry name" value="G PROTEIN-COUPLED RECEPTOR 157-RELATED"/>
    <property type="match status" value="1"/>
</dbReference>
<organism evidence="8 9">
    <name type="scientific">Elaphomyces granulatus</name>
    <dbReference type="NCBI Taxonomy" id="519963"/>
    <lineage>
        <taxon>Eukaryota</taxon>
        <taxon>Fungi</taxon>
        <taxon>Dikarya</taxon>
        <taxon>Ascomycota</taxon>
        <taxon>Pezizomycotina</taxon>
        <taxon>Eurotiomycetes</taxon>
        <taxon>Eurotiomycetidae</taxon>
        <taxon>Eurotiales</taxon>
        <taxon>Elaphomycetaceae</taxon>
        <taxon>Elaphomyces</taxon>
    </lineage>
</organism>
<dbReference type="EMBL" id="NPHW01002244">
    <property type="protein sequence ID" value="OXV11876.1"/>
    <property type="molecule type" value="Genomic_DNA"/>
</dbReference>
<dbReference type="Pfam" id="PF05462">
    <property type="entry name" value="Dicty_CAR"/>
    <property type="match status" value="1"/>
</dbReference>
<dbReference type="AlphaFoldDB" id="A0A232M667"/>
<evidence type="ECO:0000313" key="9">
    <source>
        <dbReference type="Proteomes" id="UP000243515"/>
    </source>
</evidence>
<sequence length="388" mass="43226">MGFSESQLSNFQIAERTAAALSLFGCASIFISYCSSPIFRKPIRRLIFYASFGNMLSAIGVSIGTAGLKAGTDSVLCQLQAFFIQQWIPADALWAFCMAFNLYLTIYRRYSAEQLRALEIWYFLACYGLPVIPSLTLFFIKTEKKGRIYGPATIWCSISDPWDFLRLVCFYGPVWYSSRPFWIGFVVLATLAIYITVGRDILRKRRALRSFSDPVNTSSKSSTGQEADRYQPPYSVQAEPAELAQSARRAEKRMNATIVNYARYSFLFFVALVVTWLPSSINRISNVVNPNAKNFGLNLTGALVLSLQGFWNAVIYFTTCISSYKKLLSNSIRSPRRSNPPTEQTVLPQRGSHDESPFDGGSTAGSIAPLANSASLILCDLPLGTKEV</sequence>
<dbReference type="Gene3D" id="1.20.1070.10">
    <property type="entry name" value="Rhodopsin 7-helix transmembrane proteins"/>
    <property type="match status" value="1"/>
</dbReference>
<gene>
    <name evidence="8" type="ORF">Egran_00363</name>
</gene>
<dbReference type="GO" id="GO:0007166">
    <property type="term" value="P:cell surface receptor signaling pathway"/>
    <property type="evidence" value="ECO:0007669"/>
    <property type="project" value="InterPro"/>
</dbReference>
<feature type="transmembrane region" description="Helical" evidence="6">
    <location>
        <begin position="87"/>
        <end position="108"/>
    </location>
</feature>
<accession>A0A232M667</accession>
<keyword evidence="4 6" id="KW-0472">Membrane</keyword>
<feature type="region of interest" description="Disordered" evidence="5">
    <location>
        <begin position="331"/>
        <end position="360"/>
    </location>
</feature>
<dbReference type="PROSITE" id="PS50261">
    <property type="entry name" value="G_PROTEIN_RECEP_F2_4"/>
    <property type="match status" value="1"/>
</dbReference>
<keyword evidence="2 6" id="KW-0812">Transmembrane</keyword>
<name>A0A232M667_9EURO</name>
<proteinExistence type="predicted"/>
<evidence type="ECO:0000256" key="1">
    <source>
        <dbReference type="ARBA" id="ARBA00004141"/>
    </source>
</evidence>
<feature type="transmembrane region" description="Helical" evidence="6">
    <location>
        <begin position="46"/>
        <end position="67"/>
    </location>
</feature>
<keyword evidence="3 6" id="KW-1133">Transmembrane helix</keyword>
<dbReference type="OrthoDB" id="18453at2759"/>
<evidence type="ECO:0000256" key="4">
    <source>
        <dbReference type="ARBA" id="ARBA00023136"/>
    </source>
</evidence>
<evidence type="ECO:0000259" key="7">
    <source>
        <dbReference type="PROSITE" id="PS50261"/>
    </source>
</evidence>
<dbReference type="InterPro" id="IPR017981">
    <property type="entry name" value="GPCR_2-like_7TM"/>
</dbReference>
<dbReference type="PANTHER" id="PTHR23112:SF0">
    <property type="entry name" value="TRANSMEMBRANE PROTEIN 116"/>
    <property type="match status" value="1"/>
</dbReference>
<comment type="caution">
    <text evidence="8">The sequence shown here is derived from an EMBL/GenBank/DDBJ whole genome shotgun (WGS) entry which is preliminary data.</text>
</comment>
<evidence type="ECO:0000256" key="3">
    <source>
        <dbReference type="ARBA" id="ARBA00022989"/>
    </source>
</evidence>